<feature type="transmembrane region" description="Helical" evidence="10">
    <location>
        <begin position="176"/>
        <end position="199"/>
    </location>
</feature>
<evidence type="ECO:0000256" key="4">
    <source>
        <dbReference type="ARBA" id="ARBA00022692"/>
    </source>
</evidence>
<evidence type="ECO:0000256" key="9">
    <source>
        <dbReference type="ARBA" id="ARBA00023201"/>
    </source>
</evidence>
<dbReference type="InterPro" id="IPR006153">
    <property type="entry name" value="Cation/H_exchanger_TM"/>
</dbReference>
<dbReference type="GO" id="GO:0006814">
    <property type="term" value="P:sodium ion transport"/>
    <property type="evidence" value="ECO:0007669"/>
    <property type="project" value="UniProtKB-KW"/>
</dbReference>
<dbReference type="Proteomes" id="UP000253940">
    <property type="component" value="Chromosome"/>
</dbReference>
<feature type="domain" description="Cation/H+ exchanger transmembrane" evidence="12">
    <location>
        <begin position="44"/>
        <end position="405"/>
    </location>
</feature>
<feature type="transmembrane region" description="Helical" evidence="10">
    <location>
        <begin position="33"/>
        <end position="53"/>
    </location>
</feature>
<dbReference type="AlphaFoldDB" id="A0A345P5H1"/>
<keyword evidence="4 10" id="KW-0812">Transmembrane</keyword>
<gene>
    <name evidence="13" type="ORF">HYN46_06630</name>
</gene>
<reference evidence="13 14" key="1">
    <citation type="submission" date="2018-07" db="EMBL/GenBank/DDBJ databases">
        <title>Genome sequencing of Moraxellaceae gen. HYN0046.</title>
        <authorList>
            <person name="Kim M."/>
            <person name="Yi H."/>
        </authorList>
    </citation>
    <scope>NUCLEOTIDE SEQUENCE [LARGE SCALE GENOMIC DNA]</scope>
    <source>
        <strain evidence="13 14">HYN0046</strain>
    </source>
</reference>
<feature type="transmembrane region" description="Helical" evidence="10">
    <location>
        <begin position="294"/>
        <end position="315"/>
    </location>
</feature>
<dbReference type="PANTHER" id="PTHR43562:SF3">
    <property type="entry name" value="SODIUM ION_PROTON EXCHANGER (EUROFUNG)"/>
    <property type="match status" value="1"/>
</dbReference>
<evidence type="ECO:0000256" key="10">
    <source>
        <dbReference type="SAM" id="Phobius"/>
    </source>
</evidence>
<accession>A0A345P5H1</accession>
<comment type="subcellular location">
    <subcellularLocation>
        <location evidence="1">Membrane</location>
        <topology evidence="1">Multi-pass membrane protein</topology>
    </subcellularLocation>
</comment>
<feature type="transmembrane region" description="Helical" evidence="10">
    <location>
        <begin position="86"/>
        <end position="103"/>
    </location>
</feature>
<keyword evidence="7" id="KW-0406">Ion transport</keyword>
<keyword evidence="14" id="KW-1185">Reference proteome</keyword>
<evidence type="ECO:0000259" key="12">
    <source>
        <dbReference type="Pfam" id="PF00999"/>
    </source>
</evidence>
<evidence type="ECO:0000256" key="8">
    <source>
        <dbReference type="ARBA" id="ARBA00023136"/>
    </source>
</evidence>
<evidence type="ECO:0000256" key="1">
    <source>
        <dbReference type="ARBA" id="ARBA00004141"/>
    </source>
</evidence>
<dbReference type="PANTHER" id="PTHR43562">
    <property type="entry name" value="NAPA-TYPE SODIUM/HYDROGEN ANTIPORTER"/>
    <property type="match status" value="1"/>
</dbReference>
<name>A0A345P5H1_9GAMM</name>
<dbReference type="OrthoDB" id="9781411at2"/>
<dbReference type="KEGG" id="mbah:HYN46_06630"/>
<dbReference type="RefSeq" id="WP_114898640.1">
    <property type="nucleotide sequence ID" value="NZ_CP031222.1"/>
</dbReference>
<evidence type="ECO:0000313" key="14">
    <source>
        <dbReference type="Proteomes" id="UP000253940"/>
    </source>
</evidence>
<evidence type="ECO:0000256" key="7">
    <source>
        <dbReference type="ARBA" id="ARBA00023065"/>
    </source>
</evidence>
<evidence type="ECO:0000256" key="6">
    <source>
        <dbReference type="ARBA" id="ARBA00023053"/>
    </source>
</evidence>
<feature type="signal peptide" evidence="11">
    <location>
        <begin position="1"/>
        <end position="23"/>
    </location>
</feature>
<keyword evidence="9" id="KW-0739">Sodium transport</keyword>
<dbReference type="Pfam" id="PF00999">
    <property type="entry name" value="Na_H_Exchanger"/>
    <property type="match status" value="1"/>
</dbReference>
<sequence>MKKLYLAFYILLSGLLVPSISYAAADAHGELGGILFSLFCLVFSAQVLGWLASRLGQPRVIGQVLAGVLVGPSLLGFVHVNLTLQALAEFGAIFLMFAVGLENRLRDLLAVGKEAVIVAILGISLPMLGGYCFGFFHDLSQIQSIFIGTAMVATSVGITAQVLNDLGVINSKYARIILGAAVIDDILGLAILGVVSGMASGEEVSAIGVATTLGISLGFVFAVLLVGVPLIRRIQSHLNPQKISGGFGLIISLSLGFAALSGVVGLAPIIGAFLIGMVLAEVSDNYDFQDKVHALESFLAPVFFAMVGVQLPLALLADSEVLWNGAVLTIIAILGKWLGGLAIAPQQGFEVANKVGIGMVPRGEVGLIVVGIGLSTQLIDNKLFAEIVVMIIATTVFAPVVLRMIIKPVVAPRLKEADALGTSDGKGI</sequence>
<feature type="transmembrane region" description="Helical" evidence="10">
    <location>
        <begin position="321"/>
        <end position="343"/>
    </location>
</feature>
<feature type="transmembrane region" description="Helical" evidence="10">
    <location>
        <begin position="205"/>
        <end position="231"/>
    </location>
</feature>
<feature type="transmembrane region" description="Helical" evidence="10">
    <location>
        <begin position="142"/>
        <end position="164"/>
    </location>
</feature>
<keyword evidence="3" id="KW-0050">Antiport</keyword>
<keyword evidence="11" id="KW-0732">Signal</keyword>
<feature type="transmembrane region" description="Helical" evidence="10">
    <location>
        <begin position="243"/>
        <end position="260"/>
    </location>
</feature>
<proteinExistence type="predicted"/>
<keyword evidence="2" id="KW-0813">Transport</keyword>
<protein>
    <submittedName>
        <fullName evidence="13">Cation:proton antiporter</fullName>
    </submittedName>
</protein>
<dbReference type="GO" id="GO:1902600">
    <property type="term" value="P:proton transmembrane transport"/>
    <property type="evidence" value="ECO:0007669"/>
    <property type="project" value="InterPro"/>
</dbReference>
<dbReference type="EMBL" id="CP031222">
    <property type="protein sequence ID" value="AXI02530.1"/>
    <property type="molecule type" value="Genomic_DNA"/>
</dbReference>
<feature type="transmembrane region" description="Helical" evidence="10">
    <location>
        <begin position="115"/>
        <end position="136"/>
    </location>
</feature>
<dbReference type="InterPro" id="IPR038770">
    <property type="entry name" value="Na+/solute_symporter_sf"/>
</dbReference>
<dbReference type="Gene3D" id="1.20.1530.20">
    <property type="match status" value="1"/>
</dbReference>
<evidence type="ECO:0000256" key="3">
    <source>
        <dbReference type="ARBA" id="ARBA00022449"/>
    </source>
</evidence>
<organism evidence="13 14">
    <name type="scientific">Aquirhabdus parva</name>
    <dbReference type="NCBI Taxonomy" id="2283318"/>
    <lineage>
        <taxon>Bacteria</taxon>
        <taxon>Pseudomonadati</taxon>
        <taxon>Pseudomonadota</taxon>
        <taxon>Gammaproteobacteria</taxon>
        <taxon>Moraxellales</taxon>
        <taxon>Moraxellaceae</taxon>
        <taxon>Aquirhabdus</taxon>
    </lineage>
</organism>
<evidence type="ECO:0000256" key="11">
    <source>
        <dbReference type="SAM" id="SignalP"/>
    </source>
</evidence>
<keyword evidence="8 10" id="KW-0472">Membrane</keyword>
<feature type="chain" id="PRO_5017029711" evidence="11">
    <location>
        <begin position="24"/>
        <end position="428"/>
    </location>
</feature>
<evidence type="ECO:0000256" key="5">
    <source>
        <dbReference type="ARBA" id="ARBA00022989"/>
    </source>
</evidence>
<feature type="transmembrane region" description="Helical" evidence="10">
    <location>
        <begin position="387"/>
        <end position="406"/>
    </location>
</feature>
<keyword evidence="6" id="KW-0915">Sodium</keyword>
<keyword evidence="5 10" id="KW-1133">Transmembrane helix</keyword>
<feature type="transmembrane region" description="Helical" evidence="10">
    <location>
        <begin position="60"/>
        <end position="80"/>
    </location>
</feature>
<dbReference type="GO" id="GO:0015297">
    <property type="term" value="F:antiporter activity"/>
    <property type="evidence" value="ECO:0007669"/>
    <property type="project" value="UniProtKB-KW"/>
</dbReference>
<evidence type="ECO:0000313" key="13">
    <source>
        <dbReference type="EMBL" id="AXI02530.1"/>
    </source>
</evidence>
<dbReference type="GO" id="GO:0016020">
    <property type="term" value="C:membrane"/>
    <property type="evidence" value="ECO:0007669"/>
    <property type="project" value="UniProtKB-SubCell"/>
</dbReference>
<evidence type="ECO:0000256" key="2">
    <source>
        <dbReference type="ARBA" id="ARBA00022448"/>
    </source>
</evidence>